<dbReference type="PANTHER" id="PTHR24166">
    <property type="entry name" value="ROLLING PEBBLES, ISOFORM B"/>
    <property type="match status" value="1"/>
</dbReference>
<proteinExistence type="predicted"/>
<dbReference type="PANTHER" id="PTHR24166:SF48">
    <property type="entry name" value="PROTEIN VAPYRIN"/>
    <property type="match status" value="1"/>
</dbReference>
<feature type="compositionally biased region" description="Basic and acidic residues" evidence="3">
    <location>
        <begin position="511"/>
        <end position="526"/>
    </location>
</feature>
<evidence type="ECO:0000256" key="1">
    <source>
        <dbReference type="ARBA" id="ARBA00022737"/>
    </source>
</evidence>
<dbReference type="Gene3D" id="1.25.40.20">
    <property type="entry name" value="Ankyrin repeat-containing domain"/>
    <property type="match status" value="2"/>
</dbReference>
<feature type="region of interest" description="Disordered" evidence="3">
    <location>
        <begin position="701"/>
        <end position="836"/>
    </location>
</feature>
<dbReference type="InterPro" id="IPR050889">
    <property type="entry name" value="Dendritic_Spine_Reg/Scaffold"/>
</dbReference>
<dbReference type="SMART" id="SM00248">
    <property type="entry name" value="ANK"/>
    <property type="match status" value="4"/>
</dbReference>
<keyword evidence="1" id="KW-0677">Repeat</keyword>
<dbReference type="InterPro" id="IPR002110">
    <property type="entry name" value="Ankyrin_rpt"/>
</dbReference>
<keyword evidence="2" id="KW-0040">ANK repeat</keyword>
<protein>
    <submittedName>
        <fullName evidence="4">Uncharacterized protein</fullName>
    </submittedName>
</protein>
<reference evidence="4" key="1">
    <citation type="submission" date="2022-03" db="EMBL/GenBank/DDBJ databases">
        <authorList>
            <person name="Martin C."/>
        </authorList>
    </citation>
    <scope>NUCLEOTIDE SEQUENCE</scope>
</reference>
<name>A0A8J1UW58_OWEFU</name>
<feature type="region of interest" description="Disordered" evidence="3">
    <location>
        <begin position="890"/>
        <end position="912"/>
    </location>
</feature>
<dbReference type="EMBL" id="CAIIXF020000003">
    <property type="protein sequence ID" value="CAH1778807.1"/>
    <property type="molecule type" value="Genomic_DNA"/>
</dbReference>
<gene>
    <name evidence="4" type="ORF">OFUS_LOCUS5669</name>
</gene>
<evidence type="ECO:0000256" key="2">
    <source>
        <dbReference type="ARBA" id="ARBA00023043"/>
    </source>
</evidence>
<feature type="region of interest" description="Disordered" evidence="3">
    <location>
        <begin position="629"/>
        <end position="659"/>
    </location>
</feature>
<sequence>MSFDAVTQERANEPVTIQAHRKIRSSMRKSLQNMMGPFISKTKFISSFSDPSNPFVFRFDPEHDLFHNHTVSTRRKENGDDVVEFDLKSFFRDPSMMCVHQKCSPCLHIPTDQIEDYDIINPDYCLPEFGHTSLMYSSRNDEVDIVKKLLESGADPDLQDKNGNTALMEAVAASNTECTRELLKHVDHYRVNSLVNKDGFTALICAAGVGDIDTVRFLSAIELKNQSTENAHTRNLQTKAGQSALMMAASNGYLDVVQFLVEELKVDVLVKDENGMFAYCWAQLMGHWKIADFLLSTMILRQKLPQYLKVKFKSWKMKPQEKYKTSIQHRSCILCIAPLATFTKEDMGFGYRTGFDVTQNKNFWQMYASRFFDYSTFGSYEDCTAWMDLLFYGFLAKKTKIIDRFLNCNEMMLCLMEFFQRVNGAITGVFLLDYNWDVTTSIAILICLASTPAGVEWVRLNVSDLDNIWRFADAGNLLRHCDRSSSTESKLLLKEKVKKIKQKSRKKRLVKGKEYETNEESIHNTNEDDSQGNTSDEKSVVENKDTPFAFTHLTEYFSCVSKNVKLRFIEDNSSFIPEESLNNLKRIFTAHYDMISQKRMDALLEAEMKEKQAAEAKLQEKRLKRIRQKVNRRMSRETDTKDISQQQMVSNATEKTPNSREEAIIKDIAPIDIFQPNKGLGDMDTVAGLYHLNASAEENLISSSEQVTPGREDFKTHTNRKDRRKRQINEEKDMPICPNDRHSAKMRQTDQNRNRPVIAPLRLYLPPPVPRDSKVTSDCSNWRNAVWPKPSPQSEHVPSPYPNSRASRTASCDKDNGQTGASYNSKGRENDVTGSNRERKSVAAAIFDSPLSSCNQHGSLDRGTIVEQFSSSVDGGSVTGLSKPIAKIKTHRPTQNKIQPRMESGDESEEENDRVAYGAIRTYDDREQRQIDATKPINIHVQNSYDLGEFIIANIGKEIKDYFENMHQDKVLTFKNTEAYNLQQDLPLDHLLFTKQINDFQNPRKNREIEIALKKMLKLEEKLPGYTKHGGLYPGVNAHS</sequence>
<feature type="compositionally biased region" description="Basic and acidic residues" evidence="3">
    <location>
        <begin position="826"/>
        <end position="836"/>
    </location>
</feature>
<feature type="region of interest" description="Disordered" evidence="3">
    <location>
        <begin position="504"/>
        <end position="540"/>
    </location>
</feature>
<organism evidence="4 5">
    <name type="scientific">Owenia fusiformis</name>
    <name type="common">Polychaete worm</name>
    <dbReference type="NCBI Taxonomy" id="6347"/>
    <lineage>
        <taxon>Eukaryota</taxon>
        <taxon>Metazoa</taxon>
        <taxon>Spiralia</taxon>
        <taxon>Lophotrochozoa</taxon>
        <taxon>Annelida</taxon>
        <taxon>Polychaeta</taxon>
        <taxon>Sedentaria</taxon>
        <taxon>Canalipalpata</taxon>
        <taxon>Sabellida</taxon>
        <taxon>Oweniida</taxon>
        <taxon>Oweniidae</taxon>
        <taxon>Owenia</taxon>
    </lineage>
</organism>
<evidence type="ECO:0000256" key="3">
    <source>
        <dbReference type="SAM" id="MobiDB-lite"/>
    </source>
</evidence>
<evidence type="ECO:0000313" key="4">
    <source>
        <dbReference type="EMBL" id="CAH1778807.1"/>
    </source>
</evidence>
<dbReference type="SUPFAM" id="SSF48403">
    <property type="entry name" value="Ankyrin repeat"/>
    <property type="match status" value="1"/>
</dbReference>
<feature type="compositionally biased region" description="Polar residues" evidence="3">
    <location>
        <begin position="792"/>
        <end position="810"/>
    </location>
</feature>
<dbReference type="Pfam" id="PF12796">
    <property type="entry name" value="Ank_2"/>
    <property type="match status" value="2"/>
</dbReference>
<dbReference type="PROSITE" id="PS50088">
    <property type="entry name" value="ANK_REPEAT"/>
    <property type="match status" value="2"/>
</dbReference>
<feature type="compositionally biased region" description="Polar residues" evidence="3">
    <location>
        <begin position="643"/>
        <end position="656"/>
    </location>
</feature>
<dbReference type="PROSITE" id="PS50297">
    <property type="entry name" value="ANK_REP_REGION"/>
    <property type="match status" value="2"/>
</dbReference>
<dbReference type="InterPro" id="IPR036770">
    <property type="entry name" value="Ankyrin_rpt-contain_sf"/>
</dbReference>
<dbReference type="AlphaFoldDB" id="A0A8J1UW58"/>
<feature type="compositionally biased region" description="Basic and acidic residues" evidence="3">
    <location>
        <begin position="727"/>
        <end position="753"/>
    </location>
</feature>
<keyword evidence="5" id="KW-1185">Reference proteome</keyword>
<feature type="compositionally biased region" description="Basic residues" evidence="3">
    <location>
        <begin position="717"/>
        <end position="726"/>
    </location>
</feature>
<dbReference type="Proteomes" id="UP000749559">
    <property type="component" value="Unassembled WGS sequence"/>
</dbReference>
<dbReference type="OrthoDB" id="10251692at2759"/>
<comment type="caution">
    <text evidence="4">The sequence shown here is derived from an EMBL/GenBank/DDBJ whole genome shotgun (WGS) entry which is preliminary data.</text>
</comment>
<accession>A0A8J1UW58</accession>
<evidence type="ECO:0000313" key="5">
    <source>
        <dbReference type="Proteomes" id="UP000749559"/>
    </source>
</evidence>